<dbReference type="InterPro" id="IPR036005">
    <property type="entry name" value="Creatinase/aminopeptidase-like"/>
</dbReference>
<dbReference type="CDD" id="cd01066">
    <property type="entry name" value="APP_MetAP"/>
    <property type="match status" value="1"/>
</dbReference>
<dbReference type="InterPro" id="IPR029149">
    <property type="entry name" value="Creatin/AminoP/Spt16_N"/>
</dbReference>
<accession>A0ABV6IU86</accession>
<protein>
    <submittedName>
        <fullName evidence="3">M24 family metallopeptidase</fullName>
    </submittedName>
</protein>
<evidence type="ECO:0000313" key="3">
    <source>
        <dbReference type="EMBL" id="MFC0387169.1"/>
    </source>
</evidence>
<dbReference type="Pfam" id="PF01321">
    <property type="entry name" value="Creatinase_N"/>
    <property type="match status" value="1"/>
</dbReference>
<dbReference type="Gene3D" id="3.90.230.10">
    <property type="entry name" value="Creatinase/methionine aminopeptidase superfamily"/>
    <property type="match status" value="1"/>
</dbReference>
<dbReference type="InterPro" id="IPR000587">
    <property type="entry name" value="Creatinase_N"/>
</dbReference>
<evidence type="ECO:0000259" key="2">
    <source>
        <dbReference type="Pfam" id="PF01321"/>
    </source>
</evidence>
<dbReference type="EMBL" id="JBHLVZ010000051">
    <property type="protein sequence ID" value="MFC0387169.1"/>
    <property type="molecule type" value="Genomic_DNA"/>
</dbReference>
<dbReference type="SUPFAM" id="SSF55920">
    <property type="entry name" value="Creatinase/aminopeptidase"/>
    <property type="match status" value="1"/>
</dbReference>
<sequence>MGEHPAFGPAEFADRLARLKARLRAAEVEAALFDEIEAMTWISGFGSSANRWRCVVIPLEAEPFFLIRALDASVCRQRSWIGDVPTFRDWEDPVPVLLSSLRARGLEEARIGLDFESYGTSIAGFAALQAALPRARFIDIGPVVAELRLIKSAAEVALLRRAAAIADEALRRAAAACVPGATQRDAARIAQSTFVELGADPYRPGPITAGRGWDFLHGHLGDDPLSEGDVVHIELTPRIHGYSARVMRCVVLGEPEPERLRAAGVLATLQDRQIAAMRPGALAGEVDAILREGVIRAGLRDSYDNITGYTLGLYGDAGPRTSDFTRILHPGANWRMEAGMVFHVYASAGGAALSESVLVTESGPELLTHLPRTLLTNRQGA</sequence>
<dbReference type="Pfam" id="PF00557">
    <property type="entry name" value="Peptidase_M24"/>
    <property type="match status" value="1"/>
</dbReference>
<evidence type="ECO:0000259" key="1">
    <source>
        <dbReference type="Pfam" id="PF00557"/>
    </source>
</evidence>
<dbReference type="RefSeq" id="WP_377052355.1">
    <property type="nucleotide sequence ID" value="NZ_JBHLVZ010000051.1"/>
</dbReference>
<evidence type="ECO:0000313" key="4">
    <source>
        <dbReference type="Proteomes" id="UP001589789"/>
    </source>
</evidence>
<keyword evidence="4" id="KW-1185">Reference proteome</keyword>
<dbReference type="PANTHER" id="PTHR46112">
    <property type="entry name" value="AMINOPEPTIDASE"/>
    <property type="match status" value="1"/>
</dbReference>
<proteinExistence type="predicted"/>
<dbReference type="PANTHER" id="PTHR46112:SF3">
    <property type="entry name" value="AMINOPEPTIDASE YPDF"/>
    <property type="match status" value="1"/>
</dbReference>
<gene>
    <name evidence="3" type="ORF">ACFFIC_16670</name>
</gene>
<dbReference type="Proteomes" id="UP001589789">
    <property type="component" value="Unassembled WGS sequence"/>
</dbReference>
<dbReference type="InterPro" id="IPR000994">
    <property type="entry name" value="Pept_M24"/>
</dbReference>
<feature type="domain" description="Creatinase N-terminal" evidence="2">
    <location>
        <begin position="15"/>
        <end position="150"/>
    </location>
</feature>
<organism evidence="3 4">
    <name type="scientific">Muricoccus vinaceus</name>
    <dbReference type="NCBI Taxonomy" id="424704"/>
    <lineage>
        <taxon>Bacteria</taxon>
        <taxon>Pseudomonadati</taxon>
        <taxon>Pseudomonadota</taxon>
        <taxon>Alphaproteobacteria</taxon>
        <taxon>Acetobacterales</taxon>
        <taxon>Roseomonadaceae</taxon>
        <taxon>Muricoccus</taxon>
    </lineage>
</organism>
<comment type="caution">
    <text evidence="3">The sequence shown here is derived from an EMBL/GenBank/DDBJ whole genome shotgun (WGS) entry which is preliminary data.</text>
</comment>
<feature type="domain" description="Peptidase M24" evidence="1">
    <location>
        <begin position="158"/>
        <end position="361"/>
    </location>
</feature>
<reference evidence="3 4" key="1">
    <citation type="submission" date="2024-09" db="EMBL/GenBank/DDBJ databases">
        <authorList>
            <person name="Sun Q."/>
            <person name="Mori K."/>
        </authorList>
    </citation>
    <scope>NUCLEOTIDE SEQUENCE [LARGE SCALE GENOMIC DNA]</scope>
    <source>
        <strain evidence="3 4">CCM 7468</strain>
    </source>
</reference>
<dbReference type="Gene3D" id="3.40.350.10">
    <property type="entry name" value="Creatinase/prolidase N-terminal domain"/>
    <property type="match status" value="1"/>
</dbReference>
<name>A0ABV6IU86_9PROT</name>
<dbReference type="InterPro" id="IPR050659">
    <property type="entry name" value="Peptidase_M24B"/>
</dbReference>
<dbReference type="SUPFAM" id="SSF53092">
    <property type="entry name" value="Creatinase/prolidase N-terminal domain"/>
    <property type="match status" value="1"/>
</dbReference>